<organism evidence="1">
    <name type="scientific">uncultured Eubacteriales bacterium</name>
    <dbReference type="NCBI Taxonomy" id="172733"/>
    <lineage>
        <taxon>Bacteria</taxon>
        <taxon>Bacillati</taxon>
        <taxon>Bacillota</taxon>
        <taxon>Clostridia</taxon>
        <taxon>Eubacteriales</taxon>
        <taxon>environmental samples</taxon>
    </lineage>
</organism>
<dbReference type="AlphaFoldDB" id="A0A212JAI4"/>
<dbReference type="SUPFAM" id="SSF48239">
    <property type="entry name" value="Terpenoid cyclases/Protein prenyltransferases"/>
    <property type="match status" value="1"/>
</dbReference>
<accession>A0A212JAI4</accession>
<gene>
    <name evidence="1" type="ORF">KL86CLO1_10776</name>
</gene>
<protein>
    <submittedName>
        <fullName evidence="1">Uncharacterized protein</fullName>
    </submittedName>
</protein>
<dbReference type="InterPro" id="IPR008930">
    <property type="entry name" value="Terpenoid_cyclase/PrenylTrfase"/>
</dbReference>
<sequence>MSDAIISWLLEDDNPAVRYRTQKELLDELPDSTQTKEWIFDKLPSKWYDTNGLWYRYYVTALAESGLSYSDIPREHFDKAFFELETKFDCNCGDFMLLTAMVKLGLGNEKLIQNITDSLSSMQLPAGGFLCSHRVGKLKYAPKSCYKANLHALMFLAECHKREIKTRFENKLIDYFLKRNIFYKTSDLAQLVLYSREGWRTIDTFYPFELMRVGIQNVVESFSALGYGMDERLQKAWEILSGNEDNSGKMCLTGTLSKSYLPKEKVGKPSKWIAFYTLLAKKHCTY</sequence>
<reference evidence="1" key="1">
    <citation type="submission" date="2016-04" db="EMBL/GenBank/DDBJ databases">
        <authorList>
            <person name="Evans L.H."/>
            <person name="Alamgir A."/>
            <person name="Owens N."/>
            <person name="Weber N.D."/>
            <person name="Virtaneva K."/>
            <person name="Barbian K."/>
            <person name="Babar A."/>
            <person name="Rosenke K."/>
        </authorList>
    </citation>
    <scope>NUCLEOTIDE SEQUENCE</scope>
    <source>
        <strain evidence="1">86</strain>
    </source>
</reference>
<proteinExistence type="predicted"/>
<dbReference type="EMBL" id="FLUN01000001">
    <property type="protein sequence ID" value="SBV96429.1"/>
    <property type="molecule type" value="Genomic_DNA"/>
</dbReference>
<name>A0A212JAI4_9FIRM</name>
<evidence type="ECO:0000313" key="1">
    <source>
        <dbReference type="EMBL" id="SBV96429.1"/>
    </source>
</evidence>